<dbReference type="EMBL" id="CP071463">
    <property type="protein sequence ID" value="QSW84866.1"/>
    <property type="molecule type" value="Genomic_DNA"/>
</dbReference>
<dbReference type="AlphaFoldDB" id="A0A8A2U8D6"/>
<dbReference type="RefSeq" id="WP_207270075.1">
    <property type="nucleotide sequence ID" value="NZ_CP071463.1"/>
</dbReference>
<evidence type="ECO:0000256" key="1">
    <source>
        <dbReference type="SAM" id="MobiDB-lite"/>
    </source>
</evidence>
<dbReference type="Proteomes" id="UP000663191">
    <property type="component" value="Chromosome"/>
</dbReference>
<accession>A0A8A2U8D6</accession>
<feature type="region of interest" description="Disordered" evidence="1">
    <location>
        <begin position="1"/>
        <end position="29"/>
    </location>
</feature>
<evidence type="ECO:0000313" key="3">
    <source>
        <dbReference type="Proteomes" id="UP000663191"/>
    </source>
</evidence>
<feature type="compositionally biased region" description="Low complexity" evidence="1">
    <location>
        <begin position="234"/>
        <end position="249"/>
    </location>
</feature>
<dbReference type="GeneID" id="63185210"/>
<protein>
    <recommendedName>
        <fullName evidence="4">Phasin protein</fullName>
    </recommendedName>
</protein>
<proteinExistence type="predicted"/>
<reference evidence="2 3" key="1">
    <citation type="journal article" date="2006" name="Int. J. Syst. Evol. Microbiol.">
        <title>Haloterrigena longa sp. nov. and Haloterrigena limicola sp. nov., extremely halophilic archaea isolated from a salt lake.</title>
        <authorList>
            <person name="Cui H.L."/>
            <person name="Tohty D."/>
            <person name="Zhou P.J."/>
            <person name="Liu S.J."/>
        </authorList>
    </citation>
    <scope>NUCLEOTIDE SEQUENCE [LARGE SCALE GENOMIC DNA]</scope>
    <source>
        <strain evidence="2 3">ABH32</strain>
    </source>
</reference>
<evidence type="ECO:0000313" key="2">
    <source>
        <dbReference type="EMBL" id="QSW84866.1"/>
    </source>
</evidence>
<feature type="compositionally biased region" description="Polar residues" evidence="1">
    <location>
        <begin position="19"/>
        <end position="29"/>
    </location>
</feature>
<feature type="compositionally biased region" description="Basic and acidic residues" evidence="1">
    <location>
        <begin position="360"/>
        <end position="410"/>
    </location>
</feature>
<evidence type="ECO:0008006" key="4">
    <source>
        <dbReference type="Google" id="ProtNLM"/>
    </source>
</evidence>
<dbReference type="KEGG" id="hlo:J0X27_15660"/>
<feature type="region of interest" description="Disordered" evidence="1">
    <location>
        <begin position="99"/>
        <end position="419"/>
    </location>
</feature>
<keyword evidence="3" id="KW-1185">Reference proteome</keyword>
<name>A0A8A2U8D6_9EURY</name>
<feature type="compositionally biased region" description="Polar residues" evidence="1">
    <location>
        <begin position="210"/>
        <end position="225"/>
    </location>
</feature>
<feature type="compositionally biased region" description="Basic and acidic residues" evidence="1">
    <location>
        <begin position="1"/>
        <end position="18"/>
    </location>
</feature>
<feature type="compositionally biased region" description="Low complexity" evidence="1">
    <location>
        <begin position="278"/>
        <end position="304"/>
    </location>
</feature>
<organism evidence="2 3">
    <name type="scientific">Natrinema longum</name>
    <dbReference type="NCBI Taxonomy" id="370324"/>
    <lineage>
        <taxon>Archaea</taxon>
        <taxon>Methanobacteriati</taxon>
        <taxon>Methanobacteriota</taxon>
        <taxon>Stenosarchaea group</taxon>
        <taxon>Halobacteria</taxon>
        <taxon>Halobacteriales</taxon>
        <taxon>Natrialbaceae</taxon>
        <taxon>Natrinema</taxon>
    </lineage>
</organism>
<feature type="compositionally biased region" description="Low complexity" evidence="1">
    <location>
        <begin position="140"/>
        <end position="156"/>
    </location>
</feature>
<sequence>MRDQQRQQSRNTDRDTERMAQSTMNQGQQTIEQLIDLQRNMARMTLSALEWQETAQRQGLEMTKTILESAPGSQFTESMVQSYLQGMEAVVPEMERAMEKGMQAATQPQMEEMGSQPIGQGRASEAEPRRHETGGRMADQQMRSQQAGGQQLAGEQTSTERPSDVPRPQPGEGRASSERSQPQRSAGIGEWVSPREYGGESASAAGFQQRPMTGVQTRSGQSDTTPQERRSQQDRLGGSQRSRSGGPPQESDRTHTTGQFEQHGQYVQEGRPQRHSQEPQPRSGQRGPQSQQGGQPRGSEQGGRASEYGQPMQGRESSQPPQRGASSQPRTTGQGRVTDQYSQRIETEHREQGGRPTARSHQEERARSEARDSREAGEELPEGRSGGEMDRADETGESEDTHGLSELDHSDENEEQEED</sequence>
<feature type="compositionally biased region" description="Polar residues" evidence="1">
    <location>
        <begin position="315"/>
        <end position="344"/>
    </location>
</feature>
<gene>
    <name evidence="2" type="ORF">J0X27_15660</name>
</gene>
<feature type="compositionally biased region" description="Basic and acidic residues" evidence="1">
    <location>
        <begin position="124"/>
        <end position="134"/>
    </location>
</feature>
<dbReference type="OrthoDB" id="188185at2157"/>